<keyword evidence="6" id="KW-1133">Transmembrane helix</keyword>
<evidence type="ECO:0000256" key="12">
    <source>
        <dbReference type="RuleBase" id="RU000461"/>
    </source>
</evidence>
<evidence type="ECO:0000256" key="4">
    <source>
        <dbReference type="ARBA" id="ARBA00022692"/>
    </source>
</evidence>
<keyword evidence="8 11" id="KW-0408">Iron</keyword>
<reference evidence="13" key="1">
    <citation type="submission" date="2023-05" db="EMBL/GenBank/DDBJ databases">
        <title>Nepenthes gracilis genome sequencing.</title>
        <authorList>
            <person name="Fukushima K."/>
        </authorList>
    </citation>
    <scope>NUCLEOTIDE SEQUENCE</scope>
    <source>
        <strain evidence="13">SING2019-196</strain>
    </source>
</reference>
<evidence type="ECO:0000256" key="9">
    <source>
        <dbReference type="ARBA" id="ARBA00023033"/>
    </source>
</evidence>
<evidence type="ECO:0000256" key="10">
    <source>
        <dbReference type="ARBA" id="ARBA00023136"/>
    </source>
</evidence>
<dbReference type="EMBL" id="BSYO01000009">
    <property type="protein sequence ID" value="GMH09873.1"/>
    <property type="molecule type" value="Genomic_DNA"/>
</dbReference>
<evidence type="ECO:0008006" key="15">
    <source>
        <dbReference type="Google" id="ProtNLM"/>
    </source>
</evidence>
<gene>
    <name evidence="13" type="ORF">Nepgr_011714</name>
</gene>
<evidence type="ECO:0000313" key="14">
    <source>
        <dbReference type="Proteomes" id="UP001279734"/>
    </source>
</evidence>
<dbReference type="GO" id="GO:0004497">
    <property type="term" value="F:monooxygenase activity"/>
    <property type="evidence" value="ECO:0007669"/>
    <property type="project" value="UniProtKB-KW"/>
</dbReference>
<keyword evidence="10" id="KW-0472">Membrane</keyword>
<dbReference type="InterPro" id="IPR036396">
    <property type="entry name" value="Cyt_P450_sf"/>
</dbReference>
<dbReference type="PANTHER" id="PTHR24282:SF255">
    <property type="entry name" value="CYTOCHROME P450 72A11-RELATED"/>
    <property type="match status" value="1"/>
</dbReference>
<evidence type="ECO:0000256" key="11">
    <source>
        <dbReference type="PIRSR" id="PIRSR602401-1"/>
    </source>
</evidence>
<dbReference type="GO" id="GO:0020037">
    <property type="term" value="F:heme binding"/>
    <property type="evidence" value="ECO:0007669"/>
    <property type="project" value="InterPro"/>
</dbReference>
<dbReference type="InterPro" id="IPR050665">
    <property type="entry name" value="Cytochrome_P450_Monooxygen"/>
</dbReference>
<dbReference type="GO" id="GO:0005506">
    <property type="term" value="F:iron ion binding"/>
    <property type="evidence" value="ECO:0007669"/>
    <property type="project" value="InterPro"/>
</dbReference>
<keyword evidence="14" id="KW-1185">Reference proteome</keyword>
<dbReference type="GO" id="GO:0016705">
    <property type="term" value="F:oxidoreductase activity, acting on paired donors, with incorporation or reduction of molecular oxygen"/>
    <property type="evidence" value="ECO:0007669"/>
    <property type="project" value="InterPro"/>
</dbReference>
<dbReference type="PROSITE" id="PS00086">
    <property type="entry name" value="CYTOCHROME_P450"/>
    <property type="match status" value="1"/>
</dbReference>
<keyword evidence="7 12" id="KW-0560">Oxidoreductase</keyword>
<dbReference type="InterPro" id="IPR002401">
    <property type="entry name" value="Cyt_P450_E_grp-I"/>
</dbReference>
<accession>A0AAD3SEM6</accession>
<organism evidence="13 14">
    <name type="scientific">Nepenthes gracilis</name>
    <name type="common">Slender pitcher plant</name>
    <dbReference type="NCBI Taxonomy" id="150966"/>
    <lineage>
        <taxon>Eukaryota</taxon>
        <taxon>Viridiplantae</taxon>
        <taxon>Streptophyta</taxon>
        <taxon>Embryophyta</taxon>
        <taxon>Tracheophyta</taxon>
        <taxon>Spermatophyta</taxon>
        <taxon>Magnoliopsida</taxon>
        <taxon>eudicotyledons</taxon>
        <taxon>Gunneridae</taxon>
        <taxon>Pentapetalae</taxon>
        <taxon>Caryophyllales</taxon>
        <taxon>Nepenthaceae</taxon>
        <taxon>Nepenthes</taxon>
    </lineage>
</organism>
<dbReference type="PANTHER" id="PTHR24282">
    <property type="entry name" value="CYTOCHROME P450 FAMILY MEMBER"/>
    <property type="match status" value="1"/>
</dbReference>
<evidence type="ECO:0000256" key="3">
    <source>
        <dbReference type="ARBA" id="ARBA00022617"/>
    </source>
</evidence>
<keyword evidence="9 12" id="KW-0503">Monooxygenase</keyword>
<keyword evidence="4" id="KW-0812">Transmembrane</keyword>
<comment type="subcellular location">
    <subcellularLocation>
        <location evidence="1">Membrane</location>
    </subcellularLocation>
</comment>
<name>A0AAD3SEM6_NEPGR</name>
<dbReference type="PRINTS" id="PR00463">
    <property type="entry name" value="EP450I"/>
</dbReference>
<comment type="cofactor">
    <cofactor evidence="11">
        <name>heme</name>
        <dbReference type="ChEBI" id="CHEBI:30413"/>
    </cofactor>
</comment>
<comment type="caution">
    <text evidence="13">The sequence shown here is derived from an EMBL/GenBank/DDBJ whole genome shotgun (WGS) entry which is preliminary data.</text>
</comment>
<evidence type="ECO:0000256" key="2">
    <source>
        <dbReference type="ARBA" id="ARBA00010617"/>
    </source>
</evidence>
<dbReference type="Gene3D" id="1.10.630.10">
    <property type="entry name" value="Cytochrome P450"/>
    <property type="match status" value="1"/>
</dbReference>
<dbReference type="InterPro" id="IPR017972">
    <property type="entry name" value="Cyt_P450_CS"/>
</dbReference>
<evidence type="ECO:0000256" key="7">
    <source>
        <dbReference type="ARBA" id="ARBA00023002"/>
    </source>
</evidence>
<keyword evidence="3 11" id="KW-0349">Heme</keyword>
<dbReference type="Pfam" id="PF00067">
    <property type="entry name" value="p450"/>
    <property type="match status" value="1"/>
</dbReference>
<evidence type="ECO:0000256" key="6">
    <source>
        <dbReference type="ARBA" id="ARBA00022989"/>
    </source>
</evidence>
<dbReference type="SUPFAM" id="SSF48264">
    <property type="entry name" value="Cytochrome P450"/>
    <property type="match status" value="1"/>
</dbReference>
<keyword evidence="5 11" id="KW-0479">Metal-binding</keyword>
<evidence type="ECO:0000256" key="1">
    <source>
        <dbReference type="ARBA" id="ARBA00004370"/>
    </source>
</evidence>
<dbReference type="GO" id="GO:0016020">
    <property type="term" value="C:membrane"/>
    <property type="evidence" value="ECO:0007669"/>
    <property type="project" value="UniProtKB-SubCell"/>
</dbReference>
<dbReference type="PRINTS" id="PR00385">
    <property type="entry name" value="P450"/>
</dbReference>
<proteinExistence type="inferred from homology"/>
<protein>
    <recommendedName>
        <fullName evidence="15">Cytochrome P450</fullName>
    </recommendedName>
</protein>
<sequence>MAEILHQTVALCSVLIVILTVAWRVVDWAWIRPKETERRLRRQGLRGNPYRPFIGDAKELIKITKEALSKPIDISDDVVPRIVPFLHHTVNKHGRDSFAWVGTRPWLILMDLESVKEVLTKYDEYQKPNDINPILRLLVQGLLAHEGEKWAKHRKVISPAFHMEKLKGMIPAMHLSCSEMLRKWEEMASVKGSVELDVLPFLENLTGDMISRAAFSSSYEEGRKIFHLLTEQTVLAMPFVQSVYIPGWRFLPTKTNRRMKGLSKEIEALLTGIIERRKRALEAGETKKDDLLGLLLESNQKEMAENGNNNETGLTIQEVVQECKLFYLAGQETTASLLVWTLVLLGKHQNWQESARREVLQAFGDNIPDFEGLKILYSPSFMLMRKVSKETRLKNLLIPPGTEIIVSPTLLHQDCQLWGNHAKEFKPERFSEGVYAATKGQISYIPFSWGPRICIGQNFALMEAKLAMTMILQRFSFHLSPAYVHAPYTVLSLKPQHGANMILYRL</sequence>
<evidence type="ECO:0000313" key="13">
    <source>
        <dbReference type="EMBL" id="GMH09873.1"/>
    </source>
</evidence>
<comment type="similarity">
    <text evidence="2 12">Belongs to the cytochrome P450 family.</text>
</comment>
<dbReference type="AlphaFoldDB" id="A0AAD3SEM6"/>
<evidence type="ECO:0000256" key="5">
    <source>
        <dbReference type="ARBA" id="ARBA00022723"/>
    </source>
</evidence>
<evidence type="ECO:0000256" key="8">
    <source>
        <dbReference type="ARBA" id="ARBA00023004"/>
    </source>
</evidence>
<dbReference type="InterPro" id="IPR001128">
    <property type="entry name" value="Cyt_P450"/>
</dbReference>
<feature type="binding site" description="axial binding residue" evidence="11">
    <location>
        <position position="454"/>
    </location>
    <ligand>
        <name>heme</name>
        <dbReference type="ChEBI" id="CHEBI:30413"/>
    </ligand>
    <ligandPart>
        <name>Fe</name>
        <dbReference type="ChEBI" id="CHEBI:18248"/>
    </ligandPart>
</feature>
<dbReference type="Proteomes" id="UP001279734">
    <property type="component" value="Unassembled WGS sequence"/>
</dbReference>